<dbReference type="Gene3D" id="3.40.50.150">
    <property type="entry name" value="Vaccinia Virus protein VP39"/>
    <property type="match status" value="1"/>
</dbReference>
<feature type="non-terminal residue" evidence="1">
    <location>
        <position position="146"/>
    </location>
</feature>
<dbReference type="InterPro" id="IPR029063">
    <property type="entry name" value="SAM-dependent_MTases_sf"/>
</dbReference>
<name>A0ABR0JV90_9PEZI</name>
<reference evidence="1 2" key="1">
    <citation type="submission" date="2023-08" db="EMBL/GenBank/DDBJ databases">
        <title>Black Yeasts Isolated from many extreme environments.</title>
        <authorList>
            <person name="Coleine C."/>
            <person name="Stajich J.E."/>
            <person name="Selbmann L."/>
        </authorList>
    </citation>
    <scope>NUCLEOTIDE SEQUENCE [LARGE SCALE GENOMIC DNA]</scope>
    <source>
        <strain evidence="1 2">CCFEE 536</strain>
    </source>
</reference>
<sequence>IPNKEEEEYVDLVIHEPALTADNLGHKTWASSYLLAKRLCMLDLPLPAVQGPVLELGSGTGLVGVAAAAVLNTSVVLTDLAEIVPNLTKNIEANRNLIESNGGSARTVVLDWTKPGAFEAQINGARSDGSRKPFPLILAADPLYSP</sequence>
<evidence type="ECO:0000313" key="1">
    <source>
        <dbReference type="EMBL" id="KAK5071374.1"/>
    </source>
</evidence>
<proteinExistence type="predicted"/>
<dbReference type="Proteomes" id="UP001357485">
    <property type="component" value="Unassembled WGS sequence"/>
</dbReference>
<dbReference type="PANTHER" id="PTHR14614">
    <property type="entry name" value="HEPATOCELLULAR CARCINOMA-ASSOCIATED ANTIGEN"/>
    <property type="match status" value="1"/>
</dbReference>
<comment type="caution">
    <text evidence="1">The sequence shown here is derived from an EMBL/GenBank/DDBJ whole genome shotgun (WGS) entry which is preliminary data.</text>
</comment>
<accession>A0ABR0JV90</accession>
<dbReference type="SUPFAM" id="SSF53335">
    <property type="entry name" value="S-adenosyl-L-methionine-dependent methyltransferases"/>
    <property type="match status" value="1"/>
</dbReference>
<organism evidence="1 2">
    <name type="scientific">Cryomyces antarcticus</name>
    <dbReference type="NCBI Taxonomy" id="329879"/>
    <lineage>
        <taxon>Eukaryota</taxon>
        <taxon>Fungi</taxon>
        <taxon>Dikarya</taxon>
        <taxon>Ascomycota</taxon>
        <taxon>Pezizomycotina</taxon>
        <taxon>Dothideomycetes</taxon>
        <taxon>Dothideomycetes incertae sedis</taxon>
        <taxon>Cryomyces</taxon>
    </lineage>
</organism>
<evidence type="ECO:0000313" key="2">
    <source>
        <dbReference type="Proteomes" id="UP001357485"/>
    </source>
</evidence>
<feature type="non-terminal residue" evidence="1">
    <location>
        <position position="1"/>
    </location>
</feature>
<dbReference type="EMBL" id="JAVRRA010027003">
    <property type="protein sequence ID" value="KAK5071374.1"/>
    <property type="molecule type" value="Genomic_DNA"/>
</dbReference>
<protein>
    <submittedName>
        <fullName evidence="1">Protein-lysine N-methyltransferase rrg1</fullName>
    </submittedName>
</protein>
<keyword evidence="2" id="KW-1185">Reference proteome</keyword>
<dbReference type="Pfam" id="PF10294">
    <property type="entry name" value="Methyltransf_16"/>
    <property type="match status" value="1"/>
</dbReference>
<dbReference type="PANTHER" id="PTHR14614:SF156">
    <property type="entry name" value="PROTEIN-LYSINE N-METHYLTRANSFERASE EFM2"/>
    <property type="match status" value="1"/>
</dbReference>
<gene>
    <name evidence="1" type="primary">rrg1_2</name>
    <name evidence="1" type="ORF">LTR16_009273</name>
</gene>
<dbReference type="InterPro" id="IPR019410">
    <property type="entry name" value="Methyltransf_16"/>
</dbReference>